<dbReference type="Ensembl" id="ENSKMAT00000030202.1">
    <property type="protein sequence ID" value="ENSKMAP00000029833.1"/>
    <property type="gene ID" value="ENSKMAG00000022065.1"/>
</dbReference>
<dbReference type="InterPro" id="IPR050650">
    <property type="entry name" value="Type-II_Cytokine-TF_Rcpt"/>
</dbReference>
<evidence type="ECO:0000256" key="17">
    <source>
        <dbReference type="SAM" id="Phobius"/>
    </source>
</evidence>
<evidence type="ECO:0000256" key="15">
    <source>
        <dbReference type="ARBA" id="ARBA00023288"/>
    </source>
</evidence>
<keyword evidence="11 17" id="KW-0472">Membrane</keyword>
<dbReference type="PANTHER" id="PTHR20859:SF22">
    <property type="entry name" value="TISSUE FACTOR"/>
    <property type="match status" value="1"/>
</dbReference>
<dbReference type="GO" id="GO:0002040">
    <property type="term" value="P:sprouting angiogenesis"/>
    <property type="evidence" value="ECO:0007669"/>
    <property type="project" value="Ensembl"/>
</dbReference>
<dbReference type="AlphaFoldDB" id="A0A3Q3BI82"/>
<dbReference type="InterPro" id="IPR015373">
    <property type="entry name" value="Interferon/interleukin_rcp_dom"/>
</dbReference>
<reference evidence="20" key="1">
    <citation type="submission" date="2025-08" db="UniProtKB">
        <authorList>
            <consortium name="Ensembl"/>
        </authorList>
    </citation>
    <scope>IDENTIFICATION</scope>
</reference>
<dbReference type="InterPro" id="IPR001187">
    <property type="entry name" value="Tissue_factor"/>
</dbReference>
<evidence type="ECO:0000313" key="21">
    <source>
        <dbReference type="Proteomes" id="UP000264800"/>
    </source>
</evidence>
<dbReference type="GO" id="GO:0005886">
    <property type="term" value="C:plasma membrane"/>
    <property type="evidence" value="ECO:0007669"/>
    <property type="project" value="TreeGrafter"/>
</dbReference>
<keyword evidence="21" id="KW-1185">Reference proteome</keyword>
<dbReference type="STRING" id="37003.ENSKMAP00000029833"/>
<dbReference type="GO" id="GO:0004896">
    <property type="term" value="F:cytokine receptor activity"/>
    <property type="evidence" value="ECO:0007669"/>
    <property type="project" value="TreeGrafter"/>
</dbReference>
<name>A0A3Q3BI82_KRYMA</name>
<evidence type="ECO:0000256" key="7">
    <source>
        <dbReference type="ARBA" id="ARBA00022696"/>
    </source>
</evidence>
<dbReference type="SUPFAM" id="SSF49265">
    <property type="entry name" value="Fibronectin type III"/>
    <property type="match status" value="2"/>
</dbReference>
<evidence type="ECO:0000256" key="10">
    <source>
        <dbReference type="ARBA" id="ARBA00023084"/>
    </source>
</evidence>
<evidence type="ECO:0000256" key="13">
    <source>
        <dbReference type="ARBA" id="ARBA00023157"/>
    </source>
</evidence>
<dbReference type="Pfam" id="PF01108">
    <property type="entry name" value="Tissue_fac"/>
    <property type="match status" value="1"/>
</dbReference>
<feature type="transmembrane region" description="Helical" evidence="17">
    <location>
        <begin position="238"/>
        <end position="265"/>
    </location>
</feature>
<dbReference type="Proteomes" id="UP000264800">
    <property type="component" value="Unplaced"/>
</dbReference>
<dbReference type="GO" id="GO:0007596">
    <property type="term" value="P:blood coagulation"/>
    <property type="evidence" value="ECO:0007669"/>
    <property type="project" value="UniProtKB-KW"/>
</dbReference>
<keyword evidence="15" id="KW-0449">Lipoprotein</keyword>
<dbReference type="InterPro" id="IPR013783">
    <property type="entry name" value="Ig-like_fold"/>
</dbReference>
<keyword evidence="10" id="KW-0094">Blood coagulation</keyword>
<comment type="similarity">
    <text evidence="3">Belongs to the tissue factor family.</text>
</comment>
<evidence type="ECO:0000256" key="16">
    <source>
        <dbReference type="ARBA" id="ARBA00031171"/>
    </source>
</evidence>
<evidence type="ECO:0000256" key="6">
    <source>
        <dbReference type="ARBA" id="ARBA00022692"/>
    </source>
</evidence>
<dbReference type="InterPro" id="IPR036116">
    <property type="entry name" value="FN3_sf"/>
</dbReference>
<protein>
    <recommendedName>
        <fullName evidence="5">Tissue factor</fullName>
    </recommendedName>
    <alternativeName>
        <fullName evidence="16">Coagulation factor III</fullName>
    </alternativeName>
</protein>
<evidence type="ECO:0000256" key="1">
    <source>
        <dbReference type="ARBA" id="ARBA00002201"/>
    </source>
</evidence>
<evidence type="ECO:0000259" key="19">
    <source>
        <dbReference type="Pfam" id="PF09294"/>
    </source>
</evidence>
<dbReference type="PRINTS" id="PR00346">
    <property type="entry name" value="TISSUEFACTOR"/>
</dbReference>
<evidence type="ECO:0000256" key="11">
    <source>
        <dbReference type="ARBA" id="ARBA00023136"/>
    </source>
</evidence>
<comment type="subcellular location">
    <subcellularLocation>
        <location evidence="2">Membrane</location>
        <topology evidence="2">Single-pass type I membrane protein</topology>
    </subcellularLocation>
</comment>
<dbReference type="InterPro" id="IPR003961">
    <property type="entry name" value="FN3_dom"/>
</dbReference>
<comment type="subunit">
    <text evidence="4">Interacts with HSPE; the interaction, inhibited by heparin, promotes the generation of activated factor X and activates coagulation in the presence of activated factor VII.</text>
</comment>
<evidence type="ECO:0000256" key="8">
    <source>
        <dbReference type="ARBA" id="ARBA00022729"/>
    </source>
</evidence>
<evidence type="ECO:0000256" key="2">
    <source>
        <dbReference type="ARBA" id="ARBA00004479"/>
    </source>
</evidence>
<keyword evidence="12" id="KW-0564">Palmitate</keyword>
<dbReference type="GeneTree" id="ENSGT00390000012668"/>
<organism evidence="20 21">
    <name type="scientific">Kryptolebias marmoratus</name>
    <name type="common">Mangrove killifish</name>
    <name type="synonym">Rivulus marmoratus</name>
    <dbReference type="NCBI Taxonomy" id="37003"/>
    <lineage>
        <taxon>Eukaryota</taxon>
        <taxon>Metazoa</taxon>
        <taxon>Chordata</taxon>
        <taxon>Craniata</taxon>
        <taxon>Vertebrata</taxon>
        <taxon>Euteleostomi</taxon>
        <taxon>Actinopterygii</taxon>
        <taxon>Neopterygii</taxon>
        <taxon>Teleostei</taxon>
        <taxon>Neoteleostei</taxon>
        <taxon>Acanthomorphata</taxon>
        <taxon>Ovalentaria</taxon>
        <taxon>Atherinomorphae</taxon>
        <taxon>Cyprinodontiformes</taxon>
        <taxon>Rivulidae</taxon>
        <taxon>Kryptolebias</taxon>
    </lineage>
</organism>
<sequence length="284" mass="31456">VTNHFHCSNHTDTFFGSAGLYPTAHNVSWKSTNFKTVLSWEPKPSSEYSYSVEFSQVGKDKQRTPHCIRSTSTVCDLSGSLTNLTACYTADVLSEPPLGATSDLTEFPHTSSPRFCPYKDTDIGKPDFEIQMNKDQRKITLNVTDPLTALFKNGRQLTIRDVFTDKLQYRVTYRKNKSSGKKVVESKSSVIEVTGLDAEESYCFSVQVFLPSRVEKQLGEMSLTKCSTTDNHSIIKEYSLVVIAGAVLFVVLVTGIIIAVAVICYKQRSKGLKGGRKAVPLQGV</sequence>
<dbReference type="FunFam" id="2.60.40.10:FF:000899">
    <property type="entry name" value="Tissue factor"/>
    <property type="match status" value="1"/>
</dbReference>
<accession>A0A3Q3BI82</accession>
<evidence type="ECO:0000256" key="5">
    <source>
        <dbReference type="ARBA" id="ARBA00018722"/>
    </source>
</evidence>
<evidence type="ECO:0000256" key="9">
    <source>
        <dbReference type="ARBA" id="ARBA00022989"/>
    </source>
</evidence>
<evidence type="ECO:0000259" key="18">
    <source>
        <dbReference type="Pfam" id="PF01108"/>
    </source>
</evidence>
<feature type="domain" description="Interferon/interleukin receptor" evidence="19">
    <location>
        <begin position="121"/>
        <end position="229"/>
    </location>
</feature>
<dbReference type="Gene3D" id="2.60.40.10">
    <property type="entry name" value="Immunoglobulins"/>
    <property type="match status" value="2"/>
</dbReference>
<feature type="domain" description="Fibronectin type-III" evidence="18">
    <location>
        <begin position="19"/>
        <end position="97"/>
    </location>
</feature>
<dbReference type="Pfam" id="PF09294">
    <property type="entry name" value="Interfer-bind"/>
    <property type="match status" value="1"/>
</dbReference>
<dbReference type="PANTHER" id="PTHR20859">
    <property type="entry name" value="INTERFERON/INTERLEUKIN RECEPTOR"/>
    <property type="match status" value="1"/>
</dbReference>
<proteinExistence type="inferred from homology"/>
<keyword evidence="9 17" id="KW-1133">Transmembrane helix</keyword>
<keyword evidence="8" id="KW-0732">Signal</keyword>
<evidence type="ECO:0000256" key="12">
    <source>
        <dbReference type="ARBA" id="ARBA00023139"/>
    </source>
</evidence>
<comment type="function">
    <text evidence="1">Initiates blood coagulation by forming a complex with circulating factor VII or VIIa. The [TF:VIIa] complex activates factors IX or X by specific limited proteolysis. TF plays a role in normal hemostasis by initiating the cell-surface assembly and propagation of the coagulation protease cascade.</text>
</comment>
<evidence type="ECO:0000313" key="20">
    <source>
        <dbReference type="Ensembl" id="ENSKMAP00000029833.1"/>
    </source>
</evidence>
<evidence type="ECO:0000256" key="3">
    <source>
        <dbReference type="ARBA" id="ARBA00009197"/>
    </source>
</evidence>
<keyword evidence="6 17" id="KW-0812">Transmembrane</keyword>
<evidence type="ECO:0000256" key="4">
    <source>
        <dbReference type="ARBA" id="ARBA00011184"/>
    </source>
</evidence>
<evidence type="ECO:0000256" key="14">
    <source>
        <dbReference type="ARBA" id="ARBA00023180"/>
    </source>
</evidence>
<keyword evidence="13" id="KW-1015">Disulfide bond</keyword>
<keyword evidence="7" id="KW-0356">Hemostasis</keyword>
<reference evidence="20" key="2">
    <citation type="submission" date="2025-09" db="UniProtKB">
        <authorList>
            <consortium name="Ensembl"/>
        </authorList>
    </citation>
    <scope>IDENTIFICATION</scope>
</reference>
<keyword evidence="14" id="KW-0325">Glycoprotein</keyword>